<keyword evidence="4" id="KW-0677">Repeat</keyword>
<evidence type="ECO:0000256" key="5">
    <source>
        <dbReference type="ARBA" id="ARBA00022889"/>
    </source>
</evidence>
<dbReference type="InterPro" id="IPR013783">
    <property type="entry name" value="Ig-like_fold"/>
</dbReference>
<dbReference type="GO" id="GO:0007155">
    <property type="term" value="P:cell adhesion"/>
    <property type="evidence" value="ECO:0007669"/>
    <property type="project" value="UniProtKB-KW"/>
</dbReference>
<dbReference type="PANTHER" id="PTHR13817">
    <property type="entry name" value="TITIN"/>
    <property type="match status" value="1"/>
</dbReference>
<reference evidence="12" key="1">
    <citation type="submission" date="2022-08" db="UniProtKB">
        <authorList>
            <consortium name="EnsemblMetazoa"/>
        </authorList>
    </citation>
    <scope>IDENTIFICATION</scope>
    <source>
        <strain evidence="12">Israel</strain>
    </source>
</reference>
<comment type="subcellular location">
    <subcellularLocation>
        <location evidence="1">Membrane</location>
        <topology evidence="1">Single-pass membrane protein</topology>
    </subcellularLocation>
</comment>
<dbReference type="PROSITE" id="PS50853">
    <property type="entry name" value="FN3"/>
    <property type="match status" value="4"/>
</dbReference>
<keyword evidence="5" id="KW-0130">Cell adhesion</keyword>
<dbReference type="CDD" id="cd00096">
    <property type="entry name" value="Ig"/>
    <property type="match status" value="1"/>
</dbReference>
<feature type="region of interest" description="Disordered" evidence="10">
    <location>
        <begin position="261"/>
        <end position="313"/>
    </location>
</feature>
<keyword evidence="8" id="KW-1015">Disulfide bond</keyword>
<evidence type="ECO:0000256" key="10">
    <source>
        <dbReference type="SAM" id="MobiDB-lite"/>
    </source>
</evidence>
<dbReference type="Pfam" id="PF07679">
    <property type="entry name" value="I-set"/>
    <property type="match status" value="2"/>
</dbReference>
<dbReference type="InterPro" id="IPR007110">
    <property type="entry name" value="Ig-like_dom"/>
</dbReference>
<dbReference type="SMART" id="SM00409">
    <property type="entry name" value="IG"/>
    <property type="match status" value="2"/>
</dbReference>
<dbReference type="CDD" id="cd00063">
    <property type="entry name" value="FN3"/>
    <property type="match status" value="5"/>
</dbReference>
<feature type="transmembrane region" description="Helical" evidence="11">
    <location>
        <begin position="92"/>
        <end position="113"/>
    </location>
</feature>
<proteinExistence type="predicted"/>
<dbReference type="InterPro" id="IPR003961">
    <property type="entry name" value="FN3_dom"/>
</dbReference>
<evidence type="ECO:0000256" key="8">
    <source>
        <dbReference type="ARBA" id="ARBA00023157"/>
    </source>
</evidence>
<dbReference type="Proteomes" id="UP000092462">
    <property type="component" value="Unassembled WGS sequence"/>
</dbReference>
<keyword evidence="9" id="KW-0393">Immunoglobulin domain</keyword>
<dbReference type="Gene3D" id="2.60.40.10">
    <property type="entry name" value="Immunoglobulins"/>
    <property type="match status" value="8"/>
</dbReference>
<dbReference type="FunFam" id="2.60.40.10:FF:000967">
    <property type="entry name" value="Uncharacterized protein, isoform D"/>
    <property type="match status" value="1"/>
</dbReference>
<sequence length="1024" mass="113226">MHVLAGTIRWTVVSSDISNSEENREKLLFCEFAPATWYQLRVSAINDAGKTTAQFNFGTTTLDGERVAPPEVFPSENDLSHEIATVSGQRNVLPLIVVVIVIIIALLLTMLILRHRRAFCGPSMSGYESRAIPNDIKEEHENRRNQQVYSASPVKTVDKGNESEMYEISPYATFSVAGGRTNASGQVMNAKTPTRGVTSSTLDYTMQFKTFGHPDSDLNATAYPVLPSSGFGHVKGKSSWHKQRYYNTDDESTLSKSMTVVAGSSQIQPHRIKGNRESGSHDSRLINRSKSRSKENRDESESDTSVSPINEFSNAPTYRVPVKSRGTTVNVTLPTVSDTLTIDGEPREQAIVSGLHPATAYLIRMLAINEIESSSYTDALIIKTQEEPPVESPQNIQVQTGGMGELIVTWQVPPRDSWNGELLGYMVNYTEDKQAINYVSSSGATNNSIKVRGWATTKTTISGLRMFTRYLVRVQAYNVPEASPQNVTCFPAGSQSIRVTWQEPPPEFHGGIIQGYKILYRPLVKQVELSSTTEVKRTSNMETHLHALYKATNYSIRVLAYTKGDGVPSDAKYCSTEEDVPDPPANVKAAALTADSILISWLPPIHKNGIITNYNVYCREAGRKGQAKNHLVRVDENGNPMTFEARNLHENQMYEFWVSATTGSGEGEPTAVIAQATNTRAPASIASFSQTLRRAVGSSLLLECLAVGNPTPRTRWFTRDRPVTFSPFYEVTTDGNLKIHSIETSLTGNYTCQAKNLFGHDEIVYTIVAMKTPSAPQLVVQFSTSDSIRVTWEPPDDGGAPIQGYILSYRTGDSGWHRLDFTPEQTSYTITGLKCGNQYILKMMGFNRVGDGHSSDEIIVGTKGKVSTAPDEKDFVQTNATCASISLSQWNNGGCPIHHFSVEHRPLGILNIAEIKTENGVNSQLSISRTDRHDSGRYKCIAENPFGRSEHTIFLAVQERPDAPSNLEVVEVKSRTVKLSWRRPFDGNSPVLSYLVQYQPVKSLHNLPPTIHTTEAEWNSGKEK</sequence>
<dbReference type="GO" id="GO:0016020">
    <property type="term" value="C:membrane"/>
    <property type="evidence" value="ECO:0007669"/>
    <property type="project" value="UniProtKB-SubCell"/>
</dbReference>
<dbReference type="Pfam" id="PF00041">
    <property type="entry name" value="fn3"/>
    <property type="match status" value="5"/>
</dbReference>
<dbReference type="SUPFAM" id="SSF49265">
    <property type="entry name" value="Fibronectin type III"/>
    <property type="match status" value="4"/>
</dbReference>
<dbReference type="GO" id="GO:0009653">
    <property type="term" value="P:anatomical structure morphogenesis"/>
    <property type="evidence" value="ECO:0007669"/>
    <property type="project" value="UniProtKB-ARBA"/>
</dbReference>
<keyword evidence="2 11" id="KW-0812">Transmembrane</keyword>
<dbReference type="SMART" id="SM00060">
    <property type="entry name" value="FN3"/>
    <property type="match status" value="6"/>
</dbReference>
<dbReference type="GO" id="GO:0030154">
    <property type="term" value="P:cell differentiation"/>
    <property type="evidence" value="ECO:0007669"/>
    <property type="project" value="UniProtKB-ARBA"/>
</dbReference>
<evidence type="ECO:0000256" key="1">
    <source>
        <dbReference type="ARBA" id="ARBA00004167"/>
    </source>
</evidence>
<dbReference type="FunFam" id="2.60.40.10:FF:000093">
    <property type="entry name" value="Down syndrome cell adhesion molecule, isoform B"/>
    <property type="match status" value="1"/>
</dbReference>
<evidence type="ECO:0000256" key="4">
    <source>
        <dbReference type="ARBA" id="ARBA00022737"/>
    </source>
</evidence>
<keyword evidence="7 11" id="KW-0472">Membrane</keyword>
<feature type="compositionally biased region" description="Basic and acidic residues" evidence="10">
    <location>
        <begin position="274"/>
        <end position="285"/>
    </location>
</feature>
<keyword evidence="3" id="KW-0732">Signal</keyword>
<organism evidence="12 13">
    <name type="scientific">Phlebotomus papatasi</name>
    <name type="common">Sandfly</name>
    <dbReference type="NCBI Taxonomy" id="29031"/>
    <lineage>
        <taxon>Eukaryota</taxon>
        <taxon>Metazoa</taxon>
        <taxon>Ecdysozoa</taxon>
        <taxon>Arthropoda</taxon>
        <taxon>Hexapoda</taxon>
        <taxon>Insecta</taxon>
        <taxon>Pterygota</taxon>
        <taxon>Neoptera</taxon>
        <taxon>Endopterygota</taxon>
        <taxon>Diptera</taxon>
        <taxon>Nematocera</taxon>
        <taxon>Psychodoidea</taxon>
        <taxon>Psychodidae</taxon>
        <taxon>Phlebotomus</taxon>
        <taxon>Phlebotomus</taxon>
    </lineage>
</organism>
<evidence type="ECO:0000256" key="3">
    <source>
        <dbReference type="ARBA" id="ARBA00022729"/>
    </source>
</evidence>
<dbReference type="InterPro" id="IPR036179">
    <property type="entry name" value="Ig-like_dom_sf"/>
</dbReference>
<dbReference type="VEuPathDB" id="VectorBase:PPAPM1_010047"/>
<dbReference type="PRINTS" id="PR00014">
    <property type="entry name" value="FNTYPEIII"/>
</dbReference>
<keyword evidence="13" id="KW-1185">Reference proteome</keyword>
<evidence type="ECO:0000313" key="12">
    <source>
        <dbReference type="EnsemblMetazoa" id="PPAI000535-PA"/>
    </source>
</evidence>
<feature type="compositionally biased region" description="Polar residues" evidence="10">
    <location>
        <begin position="303"/>
        <end position="313"/>
    </location>
</feature>
<evidence type="ECO:0000256" key="6">
    <source>
        <dbReference type="ARBA" id="ARBA00022989"/>
    </source>
</evidence>
<dbReference type="VEuPathDB" id="VectorBase:PPAI000535"/>
<evidence type="ECO:0000256" key="9">
    <source>
        <dbReference type="ARBA" id="ARBA00023319"/>
    </source>
</evidence>
<dbReference type="InterPro" id="IPR036116">
    <property type="entry name" value="FN3_sf"/>
</dbReference>
<dbReference type="VEuPathDB" id="VectorBase:PPAPM1_009215"/>
<dbReference type="InterPro" id="IPR003598">
    <property type="entry name" value="Ig_sub2"/>
</dbReference>
<dbReference type="InterPro" id="IPR013098">
    <property type="entry name" value="Ig_I-set"/>
</dbReference>
<protein>
    <submittedName>
        <fullName evidence="12">Uncharacterized protein</fullName>
    </submittedName>
</protein>
<evidence type="ECO:0000256" key="2">
    <source>
        <dbReference type="ARBA" id="ARBA00022692"/>
    </source>
</evidence>
<dbReference type="AlphaFoldDB" id="A0A1B0CZL3"/>
<dbReference type="GO" id="GO:0048731">
    <property type="term" value="P:system development"/>
    <property type="evidence" value="ECO:0007669"/>
    <property type="project" value="UniProtKB-ARBA"/>
</dbReference>
<dbReference type="InterPro" id="IPR056754">
    <property type="entry name" value="DSCAM/DSCAML_C"/>
</dbReference>
<dbReference type="InterPro" id="IPR003599">
    <property type="entry name" value="Ig_sub"/>
</dbReference>
<keyword evidence="6 11" id="KW-1133">Transmembrane helix</keyword>
<dbReference type="SUPFAM" id="SSF48726">
    <property type="entry name" value="Immunoglobulin"/>
    <property type="match status" value="1"/>
</dbReference>
<dbReference type="InterPro" id="IPR050964">
    <property type="entry name" value="Striated_Muscle_Regulatory"/>
</dbReference>
<evidence type="ECO:0000313" key="13">
    <source>
        <dbReference type="Proteomes" id="UP000092462"/>
    </source>
</evidence>
<evidence type="ECO:0000256" key="7">
    <source>
        <dbReference type="ARBA" id="ARBA00023136"/>
    </source>
</evidence>
<dbReference type="Pfam" id="PF25059">
    <property type="entry name" value="FN3_DSCAM-DSCAML_C"/>
    <property type="match status" value="1"/>
</dbReference>
<evidence type="ECO:0000256" key="11">
    <source>
        <dbReference type="SAM" id="Phobius"/>
    </source>
</evidence>
<dbReference type="EnsemblMetazoa" id="PPAI000535-RA">
    <property type="protein sequence ID" value="PPAI000535-PA"/>
    <property type="gene ID" value="PPAI000535"/>
</dbReference>
<accession>A0A1B0CZL3</accession>
<dbReference type="PANTHER" id="PTHR13817:SF73">
    <property type="entry name" value="FIBRONECTIN TYPE-III DOMAIN-CONTAINING PROTEIN"/>
    <property type="match status" value="1"/>
</dbReference>
<dbReference type="EMBL" id="AJVK01020835">
    <property type="status" value="NOT_ANNOTATED_CDS"/>
    <property type="molecule type" value="Genomic_DNA"/>
</dbReference>
<dbReference type="SMART" id="SM00408">
    <property type="entry name" value="IGc2"/>
    <property type="match status" value="1"/>
</dbReference>
<dbReference type="PROSITE" id="PS50835">
    <property type="entry name" value="IG_LIKE"/>
    <property type="match status" value="1"/>
</dbReference>
<name>A0A1B0CZL3_PHLPP</name>